<dbReference type="Gene3D" id="3.30.9.10">
    <property type="entry name" value="D-Amino Acid Oxidase, subunit A, domain 2"/>
    <property type="match status" value="1"/>
</dbReference>
<feature type="binding site" evidence="6">
    <location>
        <position position="163"/>
    </location>
    <ligand>
        <name>FAD</name>
        <dbReference type="ChEBI" id="CHEBI:57692"/>
    </ligand>
</feature>
<dbReference type="Pfam" id="PF01266">
    <property type="entry name" value="DAO"/>
    <property type="match status" value="1"/>
</dbReference>
<comment type="similarity">
    <text evidence="2">Belongs to the DAMOX/DASOX family.</text>
</comment>
<dbReference type="PROSITE" id="PS00677">
    <property type="entry name" value="DAO"/>
    <property type="match status" value="1"/>
</dbReference>
<dbReference type="PANTHER" id="PTHR11530">
    <property type="entry name" value="D-AMINO ACID OXIDASE"/>
    <property type="match status" value="1"/>
</dbReference>
<evidence type="ECO:0000256" key="4">
    <source>
        <dbReference type="ARBA" id="ARBA00022827"/>
    </source>
</evidence>
<reference evidence="8 9" key="1">
    <citation type="journal article" date="2012" name="Science">
        <title>The Paleozoic origin of enzymatic lignin decomposition reconstructed from 31 fungal genomes.</title>
        <authorList>
            <person name="Floudas D."/>
            <person name="Binder M."/>
            <person name="Riley R."/>
            <person name="Barry K."/>
            <person name="Blanchette R.A."/>
            <person name="Henrissat B."/>
            <person name="Martinez A.T."/>
            <person name="Otillar R."/>
            <person name="Spatafora J.W."/>
            <person name="Yadav J.S."/>
            <person name="Aerts A."/>
            <person name="Benoit I."/>
            <person name="Boyd A."/>
            <person name="Carlson A."/>
            <person name="Copeland A."/>
            <person name="Coutinho P.M."/>
            <person name="de Vries R.P."/>
            <person name="Ferreira P."/>
            <person name="Findley K."/>
            <person name="Foster B."/>
            <person name="Gaskell J."/>
            <person name="Glotzer D."/>
            <person name="Gorecki P."/>
            <person name="Heitman J."/>
            <person name="Hesse C."/>
            <person name="Hori C."/>
            <person name="Igarashi K."/>
            <person name="Jurgens J.A."/>
            <person name="Kallen N."/>
            <person name="Kersten P."/>
            <person name="Kohler A."/>
            <person name="Kuees U."/>
            <person name="Kumar T.K.A."/>
            <person name="Kuo A."/>
            <person name="LaButti K."/>
            <person name="Larrondo L.F."/>
            <person name="Lindquist E."/>
            <person name="Ling A."/>
            <person name="Lombard V."/>
            <person name="Lucas S."/>
            <person name="Lundell T."/>
            <person name="Martin R."/>
            <person name="McLaughlin D.J."/>
            <person name="Morgenstern I."/>
            <person name="Morin E."/>
            <person name="Murat C."/>
            <person name="Nagy L.G."/>
            <person name="Nolan M."/>
            <person name="Ohm R.A."/>
            <person name="Patyshakuliyeva A."/>
            <person name="Rokas A."/>
            <person name="Ruiz-Duenas F.J."/>
            <person name="Sabat G."/>
            <person name="Salamov A."/>
            <person name="Samejima M."/>
            <person name="Schmutz J."/>
            <person name="Slot J.C."/>
            <person name="St John F."/>
            <person name="Stenlid J."/>
            <person name="Sun H."/>
            <person name="Sun S."/>
            <person name="Syed K."/>
            <person name="Tsang A."/>
            <person name="Wiebenga A."/>
            <person name="Young D."/>
            <person name="Pisabarro A."/>
            <person name="Eastwood D.C."/>
            <person name="Martin F."/>
            <person name="Cullen D."/>
            <person name="Grigoriev I.V."/>
            <person name="Hibbett D.S."/>
        </authorList>
    </citation>
    <scope>NUCLEOTIDE SEQUENCE [LARGE SCALE GENOMIC DNA]</scope>
    <source>
        <strain evidence="8 9">MD-104</strain>
    </source>
</reference>
<dbReference type="SUPFAM" id="SSF54373">
    <property type="entry name" value="FAD-linked reductases, C-terminal domain"/>
    <property type="match status" value="1"/>
</dbReference>
<dbReference type="Proteomes" id="UP000218811">
    <property type="component" value="Unassembled WGS sequence"/>
</dbReference>
<evidence type="ECO:0000256" key="6">
    <source>
        <dbReference type="PIRSR" id="PIRSR000189-1"/>
    </source>
</evidence>
<feature type="binding site" evidence="6">
    <location>
        <position position="344"/>
    </location>
    <ligand>
        <name>D-dopa</name>
        <dbReference type="ChEBI" id="CHEBI:149689"/>
    </ligand>
</feature>
<dbReference type="InterPro" id="IPR023209">
    <property type="entry name" value="DAO"/>
</dbReference>
<dbReference type="GO" id="GO:0003884">
    <property type="term" value="F:D-amino-acid oxidase activity"/>
    <property type="evidence" value="ECO:0007669"/>
    <property type="project" value="InterPro"/>
</dbReference>
<name>A0A2H3JRE6_WOLCO</name>
<dbReference type="PANTHER" id="PTHR11530:SF11">
    <property type="entry name" value="D-ASPARTATE OXIDASE"/>
    <property type="match status" value="1"/>
</dbReference>
<keyword evidence="9" id="KW-1185">Reference proteome</keyword>
<dbReference type="OrthoDB" id="2015447at2759"/>
<dbReference type="InterPro" id="IPR006181">
    <property type="entry name" value="D-amino_acid_oxidase_CS"/>
</dbReference>
<evidence type="ECO:0000256" key="1">
    <source>
        <dbReference type="ARBA" id="ARBA00001974"/>
    </source>
</evidence>
<protein>
    <submittedName>
        <fullName evidence="8">D-amino-acid oxidase</fullName>
    </submittedName>
</protein>
<dbReference type="EMBL" id="KB468168">
    <property type="protein sequence ID" value="PCH44726.1"/>
    <property type="molecule type" value="Genomic_DNA"/>
</dbReference>
<dbReference type="STRING" id="742152.A0A2H3JRE6"/>
<dbReference type="InterPro" id="IPR006076">
    <property type="entry name" value="FAD-dep_OxRdtase"/>
</dbReference>
<dbReference type="AlphaFoldDB" id="A0A2H3JRE6"/>
<evidence type="ECO:0000313" key="9">
    <source>
        <dbReference type="Proteomes" id="UP000218811"/>
    </source>
</evidence>
<comment type="cofactor">
    <cofactor evidence="1 6">
        <name>FAD</name>
        <dbReference type="ChEBI" id="CHEBI:57692"/>
    </cofactor>
</comment>
<proteinExistence type="inferred from homology"/>
<feature type="binding site" evidence="6">
    <location>
        <position position="311"/>
    </location>
    <ligand>
        <name>D-dopa</name>
        <dbReference type="ChEBI" id="CHEBI:149689"/>
    </ligand>
</feature>
<dbReference type="GO" id="GO:0071949">
    <property type="term" value="F:FAD binding"/>
    <property type="evidence" value="ECO:0007669"/>
    <property type="project" value="InterPro"/>
</dbReference>
<feature type="domain" description="FAD dependent oxidoreductase" evidence="7">
    <location>
        <begin position="15"/>
        <end position="356"/>
    </location>
</feature>
<dbReference type="SUPFAM" id="SSF51971">
    <property type="entry name" value="Nucleotide-binding domain"/>
    <property type="match status" value="1"/>
</dbReference>
<keyword evidence="3" id="KW-0285">Flavoprotein</keyword>
<dbReference type="GO" id="GO:0019478">
    <property type="term" value="P:D-amino acid catabolic process"/>
    <property type="evidence" value="ECO:0007669"/>
    <property type="project" value="TreeGrafter"/>
</dbReference>
<keyword evidence="4 6" id="KW-0274">FAD</keyword>
<evidence type="ECO:0000256" key="2">
    <source>
        <dbReference type="ARBA" id="ARBA00006730"/>
    </source>
</evidence>
<evidence type="ECO:0000313" key="8">
    <source>
        <dbReference type="EMBL" id="PCH44726.1"/>
    </source>
</evidence>
<keyword evidence="5" id="KW-0560">Oxidoreductase</keyword>
<organism evidence="8 9">
    <name type="scientific">Wolfiporia cocos (strain MD-104)</name>
    <name type="common">Brown rot fungus</name>
    <dbReference type="NCBI Taxonomy" id="742152"/>
    <lineage>
        <taxon>Eukaryota</taxon>
        <taxon>Fungi</taxon>
        <taxon>Dikarya</taxon>
        <taxon>Basidiomycota</taxon>
        <taxon>Agaricomycotina</taxon>
        <taxon>Agaricomycetes</taxon>
        <taxon>Polyporales</taxon>
        <taxon>Phaeolaceae</taxon>
        <taxon>Wolfiporia</taxon>
    </lineage>
</organism>
<accession>A0A2H3JRE6</accession>
<dbReference type="GO" id="GO:0005737">
    <property type="term" value="C:cytoplasm"/>
    <property type="evidence" value="ECO:0007669"/>
    <property type="project" value="TreeGrafter"/>
</dbReference>
<evidence type="ECO:0000256" key="3">
    <source>
        <dbReference type="ARBA" id="ARBA00022630"/>
    </source>
</evidence>
<dbReference type="PIRSF" id="PIRSF000189">
    <property type="entry name" value="D-aa_oxidase"/>
    <property type="match status" value="1"/>
</dbReference>
<gene>
    <name evidence="8" type="ORF">WOLCODRAFT_133350</name>
</gene>
<evidence type="ECO:0000259" key="7">
    <source>
        <dbReference type="Pfam" id="PF01266"/>
    </source>
</evidence>
<dbReference type="OMA" id="TTWYLEP"/>
<sequence>MSTADSDRNIVVVRVIGLTTALLIQEKGGYDVTVIAETFPGDPKSAKYCSNWAGGHHVSHAGGDPRMQKIDSDTFKVMWELSAPGGEAEGCFLRIHETEYFYDGRNAHLDWMPDFKYLPENELIANAKTGISFTTLTFDSPKYVNYLLSRFLAHGGTIVRGAVQHISQVIEGGPDIFTRGRASPRPVDALVVCPGLGARTLGGVDDKEMYPVRGQTVLIRAPWVKFGKTASHNADGLWTFVIPRRNGEILCGGTKVENDWFPSPRPETTEDILARCLAFCPQLAPPEIRAQRAPTVDDLRPLIIEEGVGLRPARKSGLRLEVEWLEIPDKRRKLPIVHNYGHSGSGFQSSWGSASVALNLLEDALTGR</sequence>
<evidence type="ECO:0000256" key="5">
    <source>
        <dbReference type="ARBA" id="ARBA00023002"/>
    </source>
</evidence>
<dbReference type="Gene3D" id="3.40.50.720">
    <property type="entry name" value="NAD(P)-binding Rossmann-like Domain"/>
    <property type="match status" value="1"/>
</dbReference>